<dbReference type="GO" id="GO:0008253">
    <property type="term" value="F:5'-nucleotidase activity"/>
    <property type="evidence" value="ECO:0007669"/>
    <property type="project" value="UniProtKB-EC"/>
</dbReference>
<evidence type="ECO:0000259" key="1">
    <source>
        <dbReference type="Pfam" id="PF00149"/>
    </source>
</evidence>
<dbReference type="InterPro" id="IPR036280">
    <property type="entry name" value="Multihaem_cyt_sf"/>
</dbReference>
<dbReference type="GO" id="GO:0009166">
    <property type="term" value="P:nucleotide catabolic process"/>
    <property type="evidence" value="ECO:0007669"/>
    <property type="project" value="InterPro"/>
</dbReference>
<dbReference type="Gene3D" id="3.60.21.10">
    <property type="match status" value="1"/>
</dbReference>
<dbReference type="PANTHER" id="PTHR11575">
    <property type="entry name" value="5'-NUCLEOTIDASE-RELATED"/>
    <property type="match status" value="1"/>
</dbReference>
<dbReference type="InterPro" id="IPR004843">
    <property type="entry name" value="Calcineurin-like_PHP"/>
</dbReference>
<dbReference type="EC" id="3.1.3.5" evidence="3"/>
<dbReference type="InterPro" id="IPR006179">
    <property type="entry name" value="5_nucleotidase/apyrase"/>
</dbReference>
<dbReference type="GO" id="GO:0030288">
    <property type="term" value="C:outer membrane-bounded periplasmic space"/>
    <property type="evidence" value="ECO:0007669"/>
    <property type="project" value="TreeGrafter"/>
</dbReference>
<evidence type="ECO:0000259" key="2">
    <source>
        <dbReference type="Pfam" id="PF13435"/>
    </source>
</evidence>
<dbReference type="AlphaFoldDB" id="A0A3B1DGQ7"/>
<evidence type="ECO:0000313" key="3">
    <source>
        <dbReference type="EMBL" id="VAX27827.1"/>
    </source>
</evidence>
<reference evidence="3" key="1">
    <citation type="submission" date="2018-06" db="EMBL/GenBank/DDBJ databases">
        <authorList>
            <person name="Zhirakovskaya E."/>
        </authorList>
    </citation>
    <scope>NUCLEOTIDE SEQUENCE</scope>
</reference>
<dbReference type="Gene3D" id="1.10.1130.10">
    <property type="entry name" value="Flavocytochrome C3, Chain A"/>
    <property type="match status" value="1"/>
</dbReference>
<dbReference type="InterPro" id="IPR023155">
    <property type="entry name" value="Cyt_c-552/4"/>
</dbReference>
<name>A0A3B1DGQ7_9ZZZZ</name>
<proteinExistence type="predicted"/>
<dbReference type="PANTHER" id="PTHR11575:SF24">
    <property type="entry name" value="5'-NUCLEOTIDASE"/>
    <property type="match status" value="1"/>
</dbReference>
<dbReference type="SUPFAM" id="SSF56300">
    <property type="entry name" value="Metallo-dependent phosphatases"/>
    <property type="match status" value="1"/>
</dbReference>
<keyword evidence="3" id="KW-0378">Hydrolase</keyword>
<dbReference type="Pfam" id="PF13435">
    <property type="entry name" value="Cytochrome_C554"/>
    <property type="match status" value="1"/>
</dbReference>
<protein>
    <submittedName>
        <fullName evidence="3">5'-nucleotidase</fullName>
        <ecNumber evidence="3">3.1.3.5</ecNumber>
    </submittedName>
</protein>
<dbReference type="EMBL" id="UOGG01000046">
    <property type="protein sequence ID" value="VAX27827.1"/>
    <property type="molecule type" value="Genomic_DNA"/>
</dbReference>
<gene>
    <name evidence="3" type="ORF">MNBD_NITROSPINAE05-1034</name>
</gene>
<dbReference type="Pfam" id="PF00149">
    <property type="entry name" value="Metallophos"/>
    <property type="match status" value="1"/>
</dbReference>
<feature type="domain" description="Cytochrome c-552/4" evidence="2">
    <location>
        <begin position="350"/>
        <end position="418"/>
    </location>
</feature>
<dbReference type="InterPro" id="IPR029052">
    <property type="entry name" value="Metallo-depent_PP-like"/>
</dbReference>
<organism evidence="3">
    <name type="scientific">hydrothermal vent metagenome</name>
    <dbReference type="NCBI Taxonomy" id="652676"/>
    <lineage>
        <taxon>unclassified sequences</taxon>
        <taxon>metagenomes</taxon>
        <taxon>ecological metagenomes</taxon>
    </lineage>
</organism>
<sequence>MIEIFTRTLNKLFSPTDSPTLRLRTTGLLLAGSVAIFFTACMTAASQENLAEKRSGQIRIIYSGNTLGELKPCGCAREEDQGGFERRMGYLKLVRAGSEDILLLDTGDNFKEPTRQGQVKAKYLMQAMKEMEYDAVLPGDHDFVYGNSFLREQNGIPWILSNVDVDMFAKVRIKHFGNGLRAAIIAVADPDLLYGSRHARDKIISPEKAIEEQLRRLAGETPPDLVVLLTHMKREKALAFLDMEGVDVIVNGHIVKDTDLIDMKPVLKNGKVFVQPGPRGQKMGELTVTIGPRGEKSFAQKMVPLGSKIALDPGMVTLYEEYNKEVEDMFFASLSKRKGKKKNVFATEKSCKTCHPEIHQIWEQSRHGHAYKTLRKINKAFDPECLVCHVVGWNEPGGFVSEIDTPDLMNVQCEVCHGPALQHAGAPTQKFAQDAKQACKKCHVKNHSPGFNFDKYWDTIKH</sequence>
<feature type="domain" description="Calcineurin-like phosphoesterase" evidence="1">
    <location>
        <begin position="82"/>
        <end position="256"/>
    </location>
</feature>
<accession>A0A3B1DGQ7</accession>
<dbReference type="SUPFAM" id="SSF48695">
    <property type="entry name" value="Multiheme cytochromes"/>
    <property type="match status" value="1"/>
</dbReference>